<evidence type="ECO:0000313" key="3">
    <source>
        <dbReference type="Proteomes" id="UP000296049"/>
    </source>
</evidence>
<feature type="region of interest" description="Disordered" evidence="1">
    <location>
        <begin position="928"/>
        <end position="952"/>
    </location>
</feature>
<feature type="region of interest" description="Disordered" evidence="1">
    <location>
        <begin position="162"/>
        <end position="186"/>
    </location>
</feature>
<feature type="region of interest" description="Disordered" evidence="1">
    <location>
        <begin position="821"/>
        <end position="890"/>
    </location>
</feature>
<feature type="region of interest" description="Disordered" evidence="1">
    <location>
        <begin position="534"/>
        <end position="596"/>
    </location>
</feature>
<evidence type="ECO:0000313" key="2">
    <source>
        <dbReference type="EMBL" id="EOB08771.1"/>
    </source>
</evidence>
<keyword evidence="3" id="KW-1185">Reference proteome</keyword>
<organism evidence="2 3">
    <name type="scientific">Anas platyrhynchos</name>
    <name type="common">Mallard</name>
    <name type="synonym">Anas boschas</name>
    <dbReference type="NCBI Taxonomy" id="8839"/>
    <lineage>
        <taxon>Eukaryota</taxon>
        <taxon>Metazoa</taxon>
        <taxon>Chordata</taxon>
        <taxon>Craniata</taxon>
        <taxon>Vertebrata</taxon>
        <taxon>Euteleostomi</taxon>
        <taxon>Archelosauria</taxon>
        <taxon>Archosauria</taxon>
        <taxon>Dinosauria</taxon>
        <taxon>Saurischia</taxon>
        <taxon>Theropoda</taxon>
        <taxon>Coelurosauria</taxon>
        <taxon>Aves</taxon>
        <taxon>Neognathae</taxon>
        <taxon>Galloanserae</taxon>
        <taxon>Anseriformes</taxon>
        <taxon>Anatidae</taxon>
        <taxon>Anatinae</taxon>
        <taxon>Anas</taxon>
    </lineage>
</organism>
<feature type="compositionally biased region" description="Polar residues" evidence="1">
    <location>
        <begin position="866"/>
        <end position="884"/>
    </location>
</feature>
<feature type="compositionally biased region" description="Basic and acidic residues" evidence="1">
    <location>
        <begin position="852"/>
        <end position="865"/>
    </location>
</feature>
<feature type="compositionally biased region" description="Polar residues" evidence="1">
    <location>
        <begin position="928"/>
        <end position="940"/>
    </location>
</feature>
<reference evidence="3" key="1">
    <citation type="journal article" date="2013" name="Nat. Genet.">
        <title>The duck genome and transcriptome provide insight into an avian influenza virus reservoir species.</title>
        <authorList>
            <person name="Huang Y."/>
            <person name="Li Y."/>
            <person name="Burt D.W."/>
            <person name="Chen H."/>
            <person name="Zhang Y."/>
            <person name="Qian W."/>
            <person name="Kim H."/>
            <person name="Gan S."/>
            <person name="Zhao Y."/>
            <person name="Li J."/>
            <person name="Yi K."/>
            <person name="Feng H."/>
            <person name="Zhu P."/>
            <person name="Li B."/>
            <person name="Liu Q."/>
            <person name="Fairley S."/>
            <person name="Magor K.E."/>
            <person name="Du Z."/>
            <person name="Hu X."/>
            <person name="Goodman L."/>
            <person name="Tafer H."/>
            <person name="Vignal A."/>
            <person name="Lee T."/>
            <person name="Kim K.W."/>
            <person name="Sheng Z."/>
            <person name="An Y."/>
            <person name="Searle S."/>
            <person name="Herrero J."/>
            <person name="Groenen M.A."/>
            <person name="Crooijmans R.P."/>
            <person name="Faraut T."/>
            <person name="Cai Q."/>
            <person name="Webster R.G."/>
            <person name="Aldridge J.R."/>
            <person name="Warren W.C."/>
            <person name="Bartschat S."/>
            <person name="Kehr S."/>
            <person name="Marz M."/>
            <person name="Stadler P.F."/>
            <person name="Smith J."/>
            <person name="Kraus R.H."/>
            <person name="Zhao Y."/>
            <person name="Ren L."/>
            <person name="Fei J."/>
            <person name="Morisson M."/>
            <person name="Kaiser P."/>
            <person name="Griffin D.K."/>
            <person name="Rao M."/>
            <person name="Pitel F."/>
            <person name="Wang J."/>
            <person name="Li N."/>
        </authorList>
    </citation>
    <scope>NUCLEOTIDE SEQUENCE [LARGE SCALE GENOMIC DNA]</scope>
</reference>
<sequence length="1392" mass="148533">MGAVAIPLSFGGENPFWLPPLLLLKDQLAITSSMSHLTSAGREQIHLQTGGFPPLSHLGLCSKQPAPEDAARTETPGGRNTLTAIFAAQRGGSADGANAACHQLPRSLPGSRHDAAFTSELQNASVERQGIAGCCGEPTIIQVINFGPKSFCKVPVPPAQQERAQNTKYQAANNQPSTSSANPGTGGLLSSCPRALTPRSCMGTRAWHPKSDPSHAYGTSCLEIKRDLCVGTGGGNGDDTGEQLIYITLPLRALRINLQLFMEKQNPWKLLLAPGMLSCTDLTPTSSSFNGAGCPPPAQPQLPTQHRSPCAIALLCLPGWEAARGDDERKLARGAGGSCGHRCLHLGCSGTRRDGEHHRGGGTRPTRLDGQNLVPRSPASPDPGRICPGRTAACSTRAVDVGAKTKLEEPLNPPWGFAPRRAALKNSPCWLLMMSNPSISVSFLRSAPISAVMACGGDSPINRGEELRIPQGRSPRCCCACWRQRSSCTHLGEHRLRAAGIGDLGTGTGPDPAAQWLRVWQIAQAKQKVGFSFPATQTSTTLRAPRRRRAAIQDSGRDPFPPPRVPAARPDAENHSHDWQPSARTPRAPWSSKSPGAGTGQICAMGCCSCELLTLMLQVLTYRRRCLHLDSCFGLREARPSRVRGCAGKAARKNLSQPRWWQDPDGHSALMNRQLAGGPPQHLQAPAISPGAPPNQPTNTKAPQEPSQPTQISKQTQKDLKSPRSPPTSTPCAHAVLGGAHPQLAQPAAPQPDYKRLRNDITGNLAQKPADFMQNAEQLIVTGVPDFLLHDFTSWVASERGMGKRPEPCFVAQVKALHLQQQLPSSHVPTRHRTRTDASLEKGKPGHQPWGGDHEQQQGRAETHTESSNPPNLGLEITSSSSSGVRRAQDSSGFGIPGAGMLLALVSHISWLCHDVVLRLVAVGDQASKQQGSVGTQTNPKQPPGASWGAQPPSHVLAWLEAAGAGFACDNNKARVGRGTRASRCWSSSNRAVLAGGGFINHESLDEEPRPLYSSSVGERNRGVLKQASIFHRCSEISAVPSDTFPSTLPARGFRSRYAPRPAETCSRPVGGSKYQPLGSKYDGGDGDGLVPPSCHQPGSPSAPRLRHHLGYCLPRMPYFGKKSTTTPAFNIYLASVTTKHCTDAVPSTSPHPAGGMKAEKKLILAHEASQNHKPSDYGLEVREQGKADCACAKDMGSGTPGPAAGFGDIFGWWLQTGQHSQVLHRHKSACSIEVKEEKPTMCVGSRCIARYPKYPLKTSKMNEVSWPALCRSTGLQGLLCTKGMGTVEQKKSSSAFFCTCTASDSHIPASNRANVLVSLMSPVPELVPDTPQPAEEKEVEARGENLSLAFITPPGDAPGVGCAGQVGEQCQVPADPWHFFSKTLLATESSS</sequence>
<feature type="compositionally biased region" description="Polar residues" evidence="1">
    <location>
        <begin position="697"/>
        <end position="715"/>
    </location>
</feature>
<name>R0KEB6_ANAPL</name>
<evidence type="ECO:0000256" key="1">
    <source>
        <dbReference type="SAM" id="MobiDB-lite"/>
    </source>
</evidence>
<accession>R0KEB6</accession>
<feature type="compositionally biased region" description="Polar residues" evidence="1">
    <location>
        <begin position="162"/>
        <end position="183"/>
    </location>
</feature>
<feature type="compositionally biased region" description="Basic and acidic residues" evidence="1">
    <location>
        <begin position="835"/>
        <end position="844"/>
    </location>
</feature>
<feature type="region of interest" description="Disordered" evidence="1">
    <location>
        <begin position="352"/>
        <end position="386"/>
    </location>
</feature>
<dbReference type="EMBL" id="KB742421">
    <property type="protein sequence ID" value="EOB08771.1"/>
    <property type="molecule type" value="Genomic_DNA"/>
</dbReference>
<dbReference type="Proteomes" id="UP000296049">
    <property type="component" value="Unassembled WGS sequence"/>
</dbReference>
<proteinExistence type="predicted"/>
<gene>
    <name evidence="2" type="ORF">Anapl_12654</name>
</gene>
<protein>
    <submittedName>
        <fullName evidence="2">Uncharacterized protein</fullName>
    </submittedName>
</protein>
<feature type="region of interest" description="Disordered" evidence="1">
    <location>
        <begin position="649"/>
        <end position="735"/>
    </location>
</feature>